<keyword evidence="3" id="KW-1185">Reference proteome</keyword>
<feature type="region of interest" description="Disordered" evidence="1">
    <location>
        <begin position="214"/>
        <end position="330"/>
    </location>
</feature>
<feature type="compositionally biased region" description="Basic and acidic residues" evidence="1">
    <location>
        <begin position="247"/>
        <end position="261"/>
    </location>
</feature>
<accession>A0AAV0PZ63</accession>
<sequence>KNLSTSPCGVSISRPASPCLRNSESTDPKRRSFVGSPFPRPSINTGQRGGAGGGRGGFHPNTPANILHGKASRDNHKKENDADQIRKPSKVQSPAATVKGSQKHFMSPTISAASKALAVSSRKKEVLVEPIRTSISFSGGKLPCMEGSVTKGLNQKKEVSFDSNVTYLGEDKEEVVQSEEDLDSKVDNSGTDADGMASLLETEIEEKDLVNLDPSFKMSTKPGDHSSTSSLASSDVMPPLSPLDADPYMKGRSGDLKDRFSAESLSNAEVTEDEFSSDGFHIETDDLSSDVASDDGSYKKEEEDMEVFEADHHTSASQATSEDAQLGSHGTLSSQQLELTCIYPPQLSNFARERFEQVTQRIQPLRHRYVSYLHKLILGFSQRHNMVALEYANLTSLLEDRLVDEASVFFSKAATFETGLSWPVTDEGVNVVSVMKRSHLIEATEEVVQGDVLYQESGDQEEIEVLDLDLSVHHTSNEAEEKNIDELVDKSCLEAALVVGGQDNSEQLVPDTFSQVEGIPDDSSATLKVPEAIMNTLAGAQERIEIPQEETLVARELESELDVTSAEIQDQPITKTREMVASAHVVAGIAILLLSPVFLQS</sequence>
<dbReference type="PANTHER" id="PTHR34775:SF4">
    <property type="entry name" value="TRANSMEMBRANE PROTEIN"/>
    <property type="match status" value="1"/>
</dbReference>
<dbReference type="Proteomes" id="UP001154282">
    <property type="component" value="Unassembled WGS sequence"/>
</dbReference>
<feature type="compositionally biased region" description="Gly residues" evidence="1">
    <location>
        <begin position="47"/>
        <end position="57"/>
    </location>
</feature>
<protein>
    <submittedName>
        <fullName evidence="2">Uncharacterized protein</fullName>
    </submittedName>
</protein>
<reference evidence="2" key="1">
    <citation type="submission" date="2022-08" db="EMBL/GenBank/DDBJ databases">
        <authorList>
            <person name="Gutierrez-Valencia J."/>
        </authorList>
    </citation>
    <scope>NUCLEOTIDE SEQUENCE</scope>
</reference>
<feature type="compositionally biased region" description="Polar residues" evidence="1">
    <location>
        <begin position="315"/>
        <end position="330"/>
    </location>
</feature>
<feature type="compositionally biased region" description="Acidic residues" evidence="1">
    <location>
        <begin position="171"/>
        <end position="182"/>
    </location>
</feature>
<gene>
    <name evidence="2" type="ORF">LITE_LOCUS40804</name>
</gene>
<organism evidence="2 3">
    <name type="scientific">Linum tenue</name>
    <dbReference type="NCBI Taxonomy" id="586396"/>
    <lineage>
        <taxon>Eukaryota</taxon>
        <taxon>Viridiplantae</taxon>
        <taxon>Streptophyta</taxon>
        <taxon>Embryophyta</taxon>
        <taxon>Tracheophyta</taxon>
        <taxon>Spermatophyta</taxon>
        <taxon>Magnoliopsida</taxon>
        <taxon>eudicotyledons</taxon>
        <taxon>Gunneridae</taxon>
        <taxon>Pentapetalae</taxon>
        <taxon>rosids</taxon>
        <taxon>fabids</taxon>
        <taxon>Malpighiales</taxon>
        <taxon>Linaceae</taxon>
        <taxon>Linum</taxon>
    </lineage>
</organism>
<feature type="non-terminal residue" evidence="2">
    <location>
        <position position="1"/>
    </location>
</feature>
<dbReference type="PANTHER" id="PTHR34775">
    <property type="entry name" value="TRANSMEMBRANE PROTEIN"/>
    <property type="match status" value="1"/>
</dbReference>
<name>A0AAV0PZ63_9ROSI</name>
<feature type="region of interest" description="Disordered" evidence="1">
    <location>
        <begin position="170"/>
        <end position="194"/>
    </location>
</feature>
<feature type="compositionally biased region" description="Basic and acidic residues" evidence="1">
    <location>
        <begin position="71"/>
        <end position="86"/>
    </location>
</feature>
<evidence type="ECO:0000313" key="3">
    <source>
        <dbReference type="Proteomes" id="UP001154282"/>
    </source>
</evidence>
<feature type="region of interest" description="Disordered" evidence="1">
    <location>
        <begin position="1"/>
        <end position="104"/>
    </location>
</feature>
<evidence type="ECO:0000313" key="2">
    <source>
        <dbReference type="EMBL" id="CAI0476497.1"/>
    </source>
</evidence>
<dbReference type="EMBL" id="CAMGYJ010000009">
    <property type="protein sequence ID" value="CAI0476497.1"/>
    <property type="molecule type" value="Genomic_DNA"/>
</dbReference>
<comment type="caution">
    <text evidence="2">The sequence shown here is derived from an EMBL/GenBank/DDBJ whole genome shotgun (WGS) entry which is preliminary data.</text>
</comment>
<dbReference type="AlphaFoldDB" id="A0AAV0PZ63"/>
<proteinExistence type="predicted"/>
<evidence type="ECO:0000256" key="1">
    <source>
        <dbReference type="SAM" id="MobiDB-lite"/>
    </source>
</evidence>